<keyword evidence="5" id="KW-0472">Membrane</keyword>
<dbReference type="GO" id="GO:0015031">
    <property type="term" value="P:protein transport"/>
    <property type="evidence" value="ECO:0007669"/>
    <property type="project" value="UniProtKB-KW"/>
</dbReference>
<comment type="caution">
    <text evidence="12">The sequence shown here is derived from an EMBL/GenBank/DDBJ whole genome shotgun (WGS) entry which is preliminary data.</text>
</comment>
<gene>
    <name evidence="12" type="ORF">S03H2_01153</name>
</gene>
<keyword evidence="10" id="KW-0175">Coiled coil</keyword>
<evidence type="ECO:0000256" key="6">
    <source>
        <dbReference type="ARBA" id="ARBA00022927"/>
    </source>
</evidence>
<organism evidence="12">
    <name type="scientific">marine sediment metagenome</name>
    <dbReference type="NCBI Taxonomy" id="412755"/>
    <lineage>
        <taxon>unclassified sequences</taxon>
        <taxon>metagenomes</taxon>
        <taxon>ecological metagenomes</taxon>
    </lineage>
</organism>
<keyword evidence="7" id="KW-0143">Chaperone</keyword>
<evidence type="ECO:0000256" key="1">
    <source>
        <dbReference type="ARBA" id="ARBA00004651"/>
    </source>
</evidence>
<dbReference type="AlphaFoldDB" id="X1EQU7"/>
<feature type="coiled-coil region" evidence="10">
    <location>
        <begin position="27"/>
        <end position="63"/>
    </location>
</feature>
<comment type="similarity">
    <text evidence="2">Belongs to the OXA1/ALB3/YidC family. Type 1 subfamily.</text>
</comment>
<evidence type="ECO:0000256" key="10">
    <source>
        <dbReference type="SAM" id="Coils"/>
    </source>
</evidence>
<keyword evidence="4" id="KW-0813">Transport</keyword>
<evidence type="ECO:0000313" key="12">
    <source>
        <dbReference type="EMBL" id="GAH19484.1"/>
    </source>
</evidence>
<dbReference type="NCBIfam" id="TIGR03593">
    <property type="entry name" value="yidC_nterm"/>
    <property type="match status" value="1"/>
</dbReference>
<dbReference type="Pfam" id="PF14849">
    <property type="entry name" value="YidC_periplas"/>
    <property type="match status" value="1"/>
</dbReference>
<evidence type="ECO:0000256" key="9">
    <source>
        <dbReference type="ARBA" id="ARBA00033342"/>
    </source>
</evidence>
<proteinExistence type="inferred from homology"/>
<accession>X1EQU7</accession>
<dbReference type="CDD" id="cd19961">
    <property type="entry name" value="EcYidC-like_peri"/>
    <property type="match status" value="1"/>
</dbReference>
<evidence type="ECO:0000256" key="5">
    <source>
        <dbReference type="ARBA" id="ARBA00022475"/>
    </source>
</evidence>
<evidence type="ECO:0000256" key="4">
    <source>
        <dbReference type="ARBA" id="ARBA00022448"/>
    </source>
</evidence>
<reference evidence="12" key="1">
    <citation type="journal article" date="2014" name="Front. Microbiol.">
        <title>High frequency of phylogenetically diverse reductive dehalogenase-homologous genes in deep subseafloor sedimentary metagenomes.</title>
        <authorList>
            <person name="Kawai M."/>
            <person name="Futagami T."/>
            <person name="Toyoda A."/>
            <person name="Takaki Y."/>
            <person name="Nishi S."/>
            <person name="Hori S."/>
            <person name="Arai W."/>
            <person name="Tsubouchi T."/>
            <person name="Morono Y."/>
            <person name="Uchiyama I."/>
            <person name="Ito T."/>
            <person name="Fujiyama A."/>
            <person name="Inagaki F."/>
            <person name="Takami H."/>
        </authorList>
    </citation>
    <scope>NUCLEOTIDE SEQUENCE</scope>
    <source>
        <strain evidence="12">Expedition CK06-06</strain>
    </source>
</reference>
<evidence type="ECO:0000256" key="8">
    <source>
        <dbReference type="ARBA" id="ARBA00033245"/>
    </source>
</evidence>
<keyword evidence="6" id="KW-0653">Protein transport</keyword>
<dbReference type="Gene3D" id="2.70.98.90">
    <property type="match status" value="1"/>
</dbReference>
<evidence type="ECO:0000256" key="3">
    <source>
        <dbReference type="ARBA" id="ARBA00015325"/>
    </source>
</evidence>
<comment type="subcellular location">
    <subcellularLocation>
        <location evidence="1">Cell membrane</location>
        <topology evidence="1">Multi-pass membrane protein</topology>
    </subcellularLocation>
</comment>
<evidence type="ECO:0000256" key="2">
    <source>
        <dbReference type="ARBA" id="ARBA00010527"/>
    </source>
</evidence>
<evidence type="ECO:0000256" key="7">
    <source>
        <dbReference type="ARBA" id="ARBA00023186"/>
    </source>
</evidence>
<evidence type="ECO:0000259" key="11">
    <source>
        <dbReference type="Pfam" id="PF14849"/>
    </source>
</evidence>
<keyword evidence="5" id="KW-1003">Cell membrane</keyword>
<sequence length="402" mass="45849">MDKRTIIAVLLITLLFIAYTMLFRKPKQQEKDVVQKEEEVVEKQEMEKVEEKVEEKVKEKIVELPTAKPDAEKIITVRTNLYEAKFSTAGATLKSMQLLEYPGKEGKPVELIPEGSSPLSLVLFEMENKLNLGEFPTVCEKDSINLNAGLKDSLVFYYTKNNVPFLKKVFVFVPNSYVIGLHLESLNKTPYSIKLAFDSGLASTEKDERDEMAYTSFVTMLGDHFQRMNLKNVKEEKSSIEGTVNWAGVTSKYFLFFILSEDNVIKKVSQWKIEKKFLKGSMGLGPTSNEEAREIWTQVSQKSLHDLLLMFNKLSSKEELPLFPLVEKLVYRMSSLCHPGTSANTNLKCSLCWNYSTMAANLNSILSCIGLRSMHYNKENIVYLFSCSRVDYSSINNPVAFY</sequence>
<dbReference type="InterPro" id="IPR028053">
    <property type="entry name" value="Membr_insert_YidC_N"/>
</dbReference>
<dbReference type="GO" id="GO:0005886">
    <property type="term" value="C:plasma membrane"/>
    <property type="evidence" value="ECO:0007669"/>
    <property type="project" value="UniProtKB-SubCell"/>
</dbReference>
<protein>
    <recommendedName>
        <fullName evidence="3">Membrane protein insertase YidC</fullName>
    </recommendedName>
    <alternativeName>
        <fullName evidence="9">Foldase YidC</fullName>
    </alternativeName>
    <alternativeName>
        <fullName evidence="8">Membrane integrase YidC</fullName>
    </alternativeName>
</protein>
<name>X1EQU7_9ZZZZ</name>
<dbReference type="EMBL" id="BARU01000317">
    <property type="protein sequence ID" value="GAH19484.1"/>
    <property type="molecule type" value="Genomic_DNA"/>
</dbReference>
<feature type="domain" description="Membrane insertase YidC N-terminal" evidence="11">
    <location>
        <begin position="75"/>
        <end position="261"/>
    </location>
</feature>
<dbReference type="InterPro" id="IPR038221">
    <property type="entry name" value="YidC_periplasmic_sf"/>
</dbReference>